<dbReference type="PANTHER" id="PTHR24220">
    <property type="entry name" value="IMPORT ATP-BINDING PROTEIN"/>
    <property type="match status" value="1"/>
</dbReference>
<organism evidence="6 7">
    <name type="scientific">Pseudodesulfovibrio alkaliphilus</name>
    <dbReference type="NCBI Taxonomy" id="2661613"/>
    <lineage>
        <taxon>Bacteria</taxon>
        <taxon>Pseudomonadati</taxon>
        <taxon>Thermodesulfobacteriota</taxon>
        <taxon>Desulfovibrionia</taxon>
        <taxon>Desulfovibrionales</taxon>
        <taxon>Desulfovibrionaceae</taxon>
    </lineage>
</organism>
<dbReference type="InterPro" id="IPR017911">
    <property type="entry name" value="MacB-like_ATP-bd"/>
</dbReference>
<dbReference type="GO" id="GO:0005524">
    <property type="term" value="F:ATP binding"/>
    <property type="evidence" value="ECO:0007669"/>
    <property type="project" value="UniProtKB-KW"/>
</dbReference>
<proteinExistence type="inferred from homology"/>
<accession>A0A7K1KRI8</accession>
<reference evidence="6 7" key="1">
    <citation type="submission" date="2019-11" db="EMBL/GenBank/DDBJ databases">
        <title>Pseudodesulfovibrio alkaliphilus, sp. nov., an alkaliphilic sulfate-reducing bacteria from mud volcano of Taman peninsula, Russia.</title>
        <authorList>
            <person name="Frolova A."/>
            <person name="Merkel A.Y."/>
            <person name="Slobodkin A.I."/>
        </authorList>
    </citation>
    <scope>NUCLEOTIDE SEQUENCE [LARGE SCALE GENOMIC DNA]</scope>
    <source>
        <strain evidence="6 7">F-1</strain>
    </source>
</reference>
<dbReference type="AlphaFoldDB" id="A0A7K1KRI8"/>
<dbReference type="SMART" id="SM00382">
    <property type="entry name" value="AAA"/>
    <property type="match status" value="1"/>
</dbReference>
<dbReference type="CDD" id="cd03255">
    <property type="entry name" value="ABC_MJ0796_LolCDE_FtsE"/>
    <property type="match status" value="1"/>
</dbReference>
<dbReference type="PROSITE" id="PS00211">
    <property type="entry name" value="ABC_TRANSPORTER_1"/>
    <property type="match status" value="1"/>
</dbReference>
<dbReference type="Pfam" id="PF00005">
    <property type="entry name" value="ABC_tran"/>
    <property type="match status" value="1"/>
</dbReference>
<feature type="domain" description="ABC transporter" evidence="5">
    <location>
        <begin position="16"/>
        <end position="248"/>
    </location>
</feature>
<keyword evidence="2" id="KW-0547">Nucleotide-binding</keyword>
<dbReference type="InterPro" id="IPR003593">
    <property type="entry name" value="AAA+_ATPase"/>
</dbReference>
<evidence type="ECO:0000256" key="3">
    <source>
        <dbReference type="ARBA" id="ARBA00022840"/>
    </source>
</evidence>
<dbReference type="PANTHER" id="PTHR24220:SF86">
    <property type="entry name" value="ABC TRANSPORTER ABCH.1"/>
    <property type="match status" value="1"/>
</dbReference>
<dbReference type="Gene3D" id="3.40.50.300">
    <property type="entry name" value="P-loop containing nucleotide triphosphate hydrolases"/>
    <property type="match status" value="1"/>
</dbReference>
<comment type="similarity">
    <text evidence="4">Belongs to the ABC transporter superfamily. Macrolide exporter (TC 3.A.1.122) family.</text>
</comment>
<dbReference type="Proteomes" id="UP000461162">
    <property type="component" value="Unassembled WGS sequence"/>
</dbReference>
<dbReference type="InterPro" id="IPR015854">
    <property type="entry name" value="ABC_transpr_LolD-like"/>
</dbReference>
<evidence type="ECO:0000256" key="2">
    <source>
        <dbReference type="ARBA" id="ARBA00022741"/>
    </source>
</evidence>
<dbReference type="GO" id="GO:0022857">
    <property type="term" value="F:transmembrane transporter activity"/>
    <property type="evidence" value="ECO:0007669"/>
    <property type="project" value="TreeGrafter"/>
</dbReference>
<dbReference type="InterPro" id="IPR003439">
    <property type="entry name" value="ABC_transporter-like_ATP-bd"/>
</dbReference>
<protein>
    <submittedName>
        <fullName evidence="6">ATP-binding cassette domain-containing protein</fullName>
    </submittedName>
</protein>
<keyword evidence="3 6" id="KW-0067">ATP-binding</keyword>
<evidence type="ECO:0000313" key="7">
    <source>
        <dbReference type="Proteomes" id="UP000461162"/>
    </source>
</evidence>
<dbReference type="InterPro" id="IPR017871">
    <property type="entry name" value="ABC_transporter-like_CS"/>
</dbReference>
<dbReference type="SUPFAM" id="SSF52540">
    <property type="entry name" value="P-loop containing nucleoside triphosphate hydrolases"/>
    <property type="match status" value="1"/>
</dbReference>
<keyword evidence="7" id="KW-1185">Reference proteome</keyword>
<comment type="caution">
    <text evidence="6">The sequence shown here is derived from an EMBL/GenBank/DDBJ whole genome shotgun (WGS) entry which is preliminary data.</text>
</comment>
<evidence type="ECO:0000256" key="1">
    <source>
        <dbReference type="ARBA" id="ARBA00022448"/>
    </source>
</evidence>
<evidence type="ECO:0000259" key="5">
    <source>
        <dbReference type="PROSITE" id="PS50893"/>
    </source>
</evidence>
<dbReference type="EMBL" id="WODC01000009">
    <property type="protein sequence ID" value="MUM78481.1"/>
    <property type="molecule type" value="Genomic_DNA"/>
</dbReference>
<name>A0A7K1KRI8_9BACT</name>
<dbReference type="FunFam" id="3.40.50.300:FF:000032">
    <property type="entry name" value="Export ABC transporter ATP-binding protein"/>
    <property type="match status" value="1"/>
</dbReference>
<keyword evidence="1" id="KW-0813">Transport</keyword>
<dbReference type="GO" id="GO:0016887">
    <property type="term" value="F:ATP hydrolysis activity"/>
    <property type="evidence" value="ECO:0007669"/>
    <property type="project" value="InterPro"/>
</dbReference>
<sequence length="248" mass="26480">MGARTMTQERPIAPLAELRGITRSFVQADRETPVLRGISLTLERGDFLALMGSSGSGKSTLLHILGVLDQPDSGTYHLNGHNVAGLDDEEASLVRSRFIGFVFQSFYLMPQASALENVMLPGMYTGEGLPSMRKRAMALLDQVGLADRADHTPAQLSGGQQQRVSLARALFNGPDLLLADEPTGQLDAATSTEILTLLQEINASGTSIVVVTHDPQTAQVARRCIRVHDGLVVPDDMNDASGCASVQG</sequence>
<evidence type="ECO:0000313" key="6">
    <source>
        <dbReference type="EMBL" id="MUM78481.1"/>
    </source>
</evidence>
<dbReference type="GO" id="GO:0098796">
    <property type="term" value="C:membrane protein complex"/>
    <property type="evidence" value="ECO:0007669"/>
    <property type="project" value="UniProtKB-ARBA"/>
</dbReference>
<dbReference type="PROSITE" id="PS50893">
    <property type="entry name" value="ABC_TRANSPORTER_2"/>
    <property type="match status" value="1"/>
</dbReference>
<evidence type="ECO:0000256" key="4">
    <source>
        <dbReference type="ARBA" id="ARBA00038388"/>
    </source>
</evidence>
<dbReference type="GO" id="GO:0005886">
    <property type="term" value="C:plasma membrane"/>
    <property type="evidence" value="ECO:0007669"/>
    <property type="project" value="TreeGrafter"/>
</dbReference>
<dbReference type="InterPro" id="IPR027417">
    <property type="entry name" value="P-loop_NTPase"/>
</dbReference>
<gene>
    <name evidence="6" type="ORF">GKC30_12630</name>
</gene>